<feature type="transmembrane region" description="Helical" evidence="1">
    <location>
        <begin position="20"/>
        <end position="40"/>
    </location>
</feature>
<dbReference type="RefSeq" id="WP_150874514.1">
    <property type="nucleotide sequence ID" value="NZ_VTWS01000001.1"/>
</dbReference>
<keyword evidence="1" id="KW-1133">Transmembrane helix</keyword>
<dbReference type="GO" id="GO:0000155">
    <property type="term" value="F:phosphorelay sensor kinase activity"/>
    <property type="evidence" value="ECO:0007669"/>
    <property type="project" value="InterPro"/>
</dbReference>
<dbReference type="PANTHER" id="PTHR34220:SF7">
    <property type="entry name" value="SENSOR HISTIDINE KINASE YPDA"/>
    <property type="match status" value="1"/>
</dbReference>
<proteinExistence type="predicted"/>
<dbReference type="Pfam" id="PF06580">
    <property type="entry name" value="His_kinase"/>
    <property type="match status" value="1"/>
</dbReference>
<dbReference type="EMBL" id="VTWS01000001">
    <property type="protein sequence ID" value="KAA9356354.1"/>
    <property type="molecule type" value="Genomic_DNA"/>
</dbReference>
<keyword evidence="1" id="KW-0472">Membrane</keyword>
<sequence>MLRLIVLRFPEISQTPTRIVLEFVVFSTAIASSTSLLFFAFRTIPFFNFHTIYFWPTTNLWLAVCSTLLFIGFYECYYTLTKWRENSLQAEAYKREVLLNQLDVLKNQINPHFLFNSLNSLSSLISEEPRQAEQFVDEMARVYRYLLQTNEKNLTILKNELDFIRSYYHLLTMRYQSGVSLTIDVSTDYHTRRLPPLTLQLLVENAVKHNRVQASKPLKIRIGTTPEGWLEVRNNLQPKTIRVPSNKVGLTNIAAKYRLLGELEPVISDQDGHFTVILPLLAPETV</sequence>
<evidence type="ECO:0000256" key="1">
    <source>
        <dbReference type="SAM" id="Phobius"/>
    </source>
</evidence>
<dbReference type="InterPro" id="IPR050640">
    <property type="entry name" value="Bact_2-comp_sensor_kinase"/>
</dbReference>
<keyword evidence="1" id="KW-0812">Transmembrane</keyword>
<name>A0A5N1JJM4_9BACT</name>
<feature type="transmembrane region" description="Helical" evidence="1">
    <location>
        <begin position="60"/>
        <end position="80"/>
    </location>
</feature>
<evidence type="ECO:0000259" key="2">
    <source>
        <dbReference type="Pfam" id="PF06580"/>
    </source>
</evidence>
<dbReference type="InterPro" id="IPR010559">
    <property type="entry name" value="Sig_transdc_His_kin_internal"/>
</dbReference>
<comment type="caution">
    <text evidence="3">The sequence shown here is derived from an EMBL/GenBank/DDBJ whole genome shotgun (WGS) entry which is preliminary data.</text>
</comment>
<dbReference type="AlphaFoldDB" id="A0A5N1JJM4"/>
<protein>
    <recommendedName>
        <fullName evidence="2">Signal transduction histidine kinase internal region domain-containing protein</fullName>
    </recommendedName>
</protein>
<evidence type="ECO:0000313" key="4">
    <source>
        <dbReference type="Proteomes" id="UP000326344"/>
    </source>
</evidence>
<accession>A0A5N1JJM4</accession>
<dbReference type="GO" id="GO:0016020">
    <property type="term" value="C:membrane"/>
    <property type="evidence" value="ECO:0007669"/>
    <property type="project" value="InterPro"/>
</dbReference>
<organism evidence="3 4">
    <name type="scientific">Larkinella humicola</name>
    <dbReference type="NCBI Taxonomy" id="2607654"/>
    <lineage>
        <taxon>Bacteria</taxon>
        <taxon>Pseudomonadati</taxon>
        <taxon>Bacteroidota</taxon>
        <taxon>Cytophagia</taxon>
        <taxon>Cytophagales</taxon>
        <taxon>Spirosomataceae</taxon>
        <taxon>Larkinella</taxon>
    </lineage>
</organism>
<dbReference type="Proteomes" id="UP000326344">
    <property type="component" value="Unassembled WGS sequence"/>
</dbReference>
<dbReference type="PANTHER" id="PTHR34220">
    <property type="entry name" value="SENSOR HISTIDINE KINASE YPDA"/>
    <property type="match status" value="1"/>
</dbReference>
<keyword evidence="4" id="KW-1185">Reference proteome</keyword>
<gene>
    <name evidence="3" type="ORF">F0P93_00960</name>
</gene>
<reference evidence="3 4" key="1">
    <citation type="submission" date="2019-09" db="EMBL/GenBank/DDBJ databases">
        <title>Genome Sequence of Larkinella sp MA1.</title>
        <authorList>
            <person name="Srinivasan S."/>
        </authorList>
    </citation>
    <scope>NUCLEOTIDE SEQUENCE [LARGE SCALE GENOMIC DNA]</scope>
    <source>
        <strain evidence="3 4">MA1</strain>
    </source>
</reference>
<feature type="domain" description="Signal transduction histidine kinase internal region" evidence="2">
    <location>
        <begin position="101"/>
        <end position="177"/>
    </location>
</feature>
<evidence type="ECO:0000313" key="3">
    <source>
        <dbReference type="EMBL" id="KAA9356354.1"/>
    </source>
</evidence>